<dbReference type="InterPro" id="IPR014757">
    <property type="entry name" value="Tscrpt_reg_IclR_C"/>
</dbReference>
<reference evidence="7" key="1">
    <citation type="journal article" date="2019" name="Int. J. Syst. Evol. Microbiol.">
        <title>The Global Catalogue of Microorganisms (GCM) 10K type strain sequencing project: providing services to taxonomists for standard genome sequencing and annotation.</title>
        <authorList>
            <consortium name="The Broad Institute Genomics Platform"/>
            <consortium name="The Broad Institute Genome Sequencing Center for Infectious Disease"/>
            <person name="Wu L."/>
            <person name="Ma J."/>
        </authorList>
    </citation>
    <scope>NUCLEOTIDE SEQUENCE [LARGE SCALE GENOMIC DNA]</scope>
    <source>
        <strain evidence="7">JCM 17666</strain>
    </source>
</reference>
<sequence length="257" mass="26626">MPDIAPESPSSSSPAGGVAAVDRALTIAIALARAESPLSLADLARATGMYKSTLLRLLASLERSGLVVHRTDRLYALGPLAFLFGRSFDITHGLKQSIQPVLEWLVGRGTESPSFHVRHGDDTRLCLFRVDSSHSTLDRVSPGMVLPLYKGAAGKVLRTFAQGLPAAGNAPLVYTSFGERDPLCGAVAAPVFGPSGILMGALSLSGPLERFSELAVQRMSTLIAIAAERATQSLGGQWPQPAGDAGVAAAAGLASVG</sequence>
<dbReference type="InterPro" id="IPR005471">
    <property type="entry name" value="Tscrpt_reg_IclR_N"/>
</dbReference>
<accession>A0ABP8GRI9</accession>
<dbReference type="InterPro" id="IPR029016">
    <property type="entry name" value="GAF-like_dom_sf"/>
</dbReference>
<dbReference type="InterPro" id="IPR050707">
    <property type="entry name" value="HTH_MetabolicPath_Reg"/>
</dbReference>
<name>A0ABP8GRI9_9BURK</name>
<keyword evidence="2" id="KW-0238">DNA-binding</keyword>
<evidence type="ECO:0000256" key="1">
    <source>
        <dbReference type="ARBA" id="ARBA00023015"/>
    </source>
</evidence>
<dbReference type="PANTHER" id="PTHR30136:SF39">
    <property type="entry name" value="TRANSCRIPTIONAL REGULATORY PROTEIN"/>
    <property type="match status" value="1"/>
</dbReference>
<dbReference type="InterPro" id="IPR036388">
    <property type="entry name" value="WH-like_DNA-bd_sf"/>
</dbReference>
<dbReference type="Proteomes" id="UP001501671">
    <property type="component" value="Unassembled WGS sequence"/>
</dbReference>
<dbReference type="SUPFAM" id="SSF55781">
    <property type="entry name" value="GAF domain-like"/>
    <property type="match status" value="1"/>
</dbReference>
<dbReference type="Pfam" id="PF09339">
    <property type="entry name" value="HTH_IclR"/>
    <property type="match status" value="1"/>
</dbReference>
<evidence type="ECO:0000256" key="3">
    <source>
        <dbReference type="ARBA" id="ARBA00023163"/>
    </source>
</evidence>
<gene>
    <name evidence="6" type="ORF">GCM10023144_15130</name>
</gene>
<evidence type="ECO:0000259" key="4">
    <source>
        <dbReference type="PROSITE" id="PS51077"/>
    </source>
</evidence>
<dbReference type="EMBL" id="BAABFO010000006">
    <property type="protein sequence ID" value="GAA4328887.1"/>
    <property type="molecule type" value="Genomic_DNA"/>
</dbReference>
<keyword evidence="1" id="KW-0805">Transcription regulation</keyword>
<dbReference type="InterPro" id="IPR036390">
    <property type="entry name" value="WH_DNA-bd_sf"/>
</dbReference>
<dbReference type="PANTHER" id="PTHR30136">
    <property type="entry name" value="HELIX-TURN-HELIX TRANSCRIPTIONAL REGULATOR, ICLR FAMILY"/>
    <property type="match status" value="1"/>
</dbReference>
<dbReference type="PROSITE" id="PS51077">
    <property type="entry name" value="HTH_ICLR"/>
    <property type="match status" value="1"/>
</dbReference>
<dbReference type="SUPFAM" id="SSF46785">
    <property type="entry name" value="Winged helix' DNA-binding domain"/>
    <property type="match status" value="1"/>
</dbReference>
<proteinExistence type="predicted"/>
<protein>
    <submittedName>
        <fullName evidence="6">IclR family transcriptional regulator</fullName>
    </submittedName>
</protein>
<keyword evidence="7" id="KW-1185">Reference proteome</keyword>
<feature type="domain" description="IclR-ED" evidence="5">
    <location>
        <begin position="80"/>
        <end position="236"/>
    </location>
</feature>
<comment type="caution">
    <text evidence="6">The sequence shown here is derived from an EMBL/GenBank/DDBJ whole genome shotgun (WGS) entry which is preliminary data.</text>
</comment>
<evidence type="ECO:0000313" key="7">
    <source>
        <dbReference type="Proteomes" id="UP001501671"/>
    </source>
</evidence>
<organism evidence="6 7">
    <name type="scientific">Pigmentiphaga soli</name>
    <dbReference type="NCBI Taxonomy" id="1007095"/>
    <lineage>
        <taxon>Bacteria</taxon>
        <taxon>Pseudomonadati</taxon>
        <taxon>Pseudomonadota</taxon>
        <taxon>Betaproteobacteria</taxon>
        <taxon>Burkholderiales</taxon>
        <taxon>Alcaligenaceae</taxon>
        <taxon>Pigmentiphaga</taxon>
    </lineage>
</organism>
<feature type="domain" description="HTH iclR-type" evidence="4">
    <location>
        <begin position="18"/>
        <end position="79"/>
    </location>
</feature>
<dbReference type="CDD" id="cd00090">
    <property type="entry name" value="HTH_ARSR"/>
    <property type="match status" value="1"/>
</dbReference>
<keyword evidence="3" id="KW-0804">Transcription</keyword>
<dbReference type="SMART" id="SM00346">
    <property type="entry name" value="HTH_ICLR"/>
    <property type="match status" value="1"/>
</dbReference>
<dbReference type="Gene3D" id="1.10.10.10">
    <property type="entry name" value="Winged helix-like DNA-binding domain superfamily/Winged helix DNA-binding domain"/>
    <property type="match status" value="1"/>
</dbReference>
<evidence type="ECO:0000313" key="6">
    <source>
        <dbReference type="EMBL" id="GAA4328887.1"/>
    </source>
</evidence>
<dbReference type="Gene3D" id="3.30.450.40">
    <property type="match status" value="2"/>
</dbReference>
<dbReference type="InterPro" id="IPR011991">
    <property type="entry name" value="ArsR-like_HTH"/>
</dbReference>
<evidence type="ECO:0000256" key="2">
    <source>
        <dbReference type="ARBA" id="ARBA00023125"/>
    </source>
</evidence>
<dbReference type="PROSITE" id="PS51078">
    <property type="entry name" value="ICLR_ED"/>
    <property type="match status" value="1"/>
</dbReference>
<evidence type="ECO:0000259" key="5">
    <source>
        <dbReference type="PROSITE" id="PS51078"/>
    </source>
</evidence>
<dbReference type="RefSeq" id="WP_345247942.1">
    <property type="nucleotide sequence ID" value="NZ_BAABFO010000006.1"/>
</dbReference>